<name>A0A2G9TXN5_TELCI</name>
<dbReference type="Pfam" id="PF00632">
    <property type="entry name" value="HECT"/>
    <property type="match status" value="1"/>
</dbReference>
<dbReference type="InterPro" id="IPR050409">
    <property type="entry name" value="E3_ubiq-protein_ligase"/>
</dbReference>
<keyword evidence="4" id="KW-0808">Transferase</keyword>
<organism evidence="8 9">
    <name type="scientific">Teladorsagia circumcincta</name>
    <name type="common">Brown stomach worm</name>
    <name type="synonym">Ostertagia circumcincta</name>
    <dbReference type="NCBI Taxonomy" id="45464"/>
    <lineage>
        <taxon>Eukaryota</taxon>
        <taxon>Metazoa</taxon>
        <taxon>Ecdysozoa</taxon>
        <taxon>Nematoda</taxon>
        <taxon>Chromadorea</taxon>
        <taxon>Rhabditida</taxon>
        <taxon>Rhabditina</taxon>
        <taxon>Rhabditomorpha</taxon>
        <taxon>Strongyloidea</taxon>
        <taxon>Trichostrongylidae</taxon>
        <taxon>Teladorsagia</taxon>
    </lineage>
</organism>
<evidence type="ECO:0000256" key="1">
    <source>
        <dbReference type="ARBA" id="ARBA00000885"/>
    </source>
</evidence>
<dbReference type="PANTHER" id="PTHR11254:SF440">
    <property type="entry name" value="E3 UBIQUITIN-PROTEIN LIGASE NEDD-4"/>
    <property type="match status" value="1"/>
</dbReference>
<dbReference type="OrthoDB" id="423283at2759"/>
<reference evidence="8 9" key="1">
    <citation type="submission" date="2015-09" db="EMBL/GenBank/DDBJ databases">
        <title>Draft genome of the parasitic nematode Teladorsagia circumcincta isolate WARC Sus (inbred).</title>
        <authorList>
            <person name="Mitreva M."/>
        </authorList>
    </citation>
    <scope>NUCLEOTIDE SEQUENCE [LARGE SCALE GENOMIC DNA]</scope>
    <source>
        <strain evidence="8 9">S</strain>
    </source>
</reference>
<dbReference type="Proteomes" id="UP000230423">
    <property type="component" value="Unassembled WGS sequence"/>
</dbReference>
<dbReference type="GO" id="GO:0006511">
    <property type="term" value="P:ubiquitin-dependent protein catabolic process"/>
    <property type="evidence" value="ECO:0007669"/>
    <property type="project" value="TreeGrafter"/>
</dbReference>
<dbReference type="GO" id="GO:0005737">
    <property type="term" value="C:cytoplasm"/>
    <property type="evidence" value="ECO:0007669"/>
    <property type="project" value="TreeGrafter"/>
</dbReference>
<comment type="pathway">
    <text evidence="2">Protein modification; protein ubiquitination.</text>
</comment>
<proteinExistence type="predicted"/>
<feature type="active site" description="Glycyl thioester intermediate" evidence="6">
    <location>
        <position position="8"/>
    </location>
</feature>
<evidence type="ECO:0000256" key="6">
    <source>
        <dbReference type="PROSITE-ProRule" id="PRU00104"/>
    </source>
</evidence>
<evidence type="ECO:0000256" key="5">
    <source>
        <dbReference type="ARBA" id="ARBA00022786"/>
    </source>
</evidence>
<evidence type="ECO:0000313" key="8">
    <source>
        <dbReference type="EMBL" id="PIO62734.1"/>
    </source>
</evidence>
<dbReference type="SUPFAM" id="SSF56204">
    <property type="entry name" value="Hect, E3 ligase catalytic domain"/>
    <property type="match status" value="1"/>
</dbReference>
<dbReference type="PANTHER" id="PTHR11254">
    <property type="entry name" value="HECT DOMAIN UBIQUITIN-PROTEIN LIGASE"/>
    <property type="match status" value="1"/>
</dbReference>
<feature type="domain" description="HECT" evidence="7">
    <location>
        <begin position="1"/>
        <end position="40"/>
    </location>
</feature>
<evidence type="ECO:0000259" key="7">
    <source>
        <dbReference type="PROSITE" id="PS50237"/>
    </source>
</evidence>
<dbReference type="GO" id="GO:0016567">
    <property type="term" value="P:protein ubiquitination"/>
    <property type="evidence" value="ECO:0007669"/>
    <property type="project" value="TreeGrafter"/>
</dbReference>
<dbReference type="GO" id="GO:0061630">
    <property type="term" value="F:ubiquitin protein ligase activity"/>
    <property type="evidence" value="ECO:0007669"/>
    <property type="project" value="UniProtKB-EC"/>
</dbReference>
<comment type="catalytic activity">
    <reaction evidence="1">
        <text>S-ubiquitinyl-[E2 ubiquitin-conjugating enzyme]-L-cysteine + [acceptor protein]-L-lysine = [E2 ubiquitin-conjugating enzyme]-L-cysteine + N(6)-ubiquitinyl-[acceptor protein]-L-lysine.</text>
        <dbReference type="EC" id="2.3.2.26"/>
    </reaction>
</comment>
<dbReference type="AlphaFoldDB" id="A0A2G9TXN5"/>
<evidence type="ECO:0000256" key="3">
    <source>
        <dbReference type="ARBA" id="ARBA00012485"/>
    </source>
</evidence>
<dbReference type="InterPro" id="IPR035983">
    <property type="entry name" value="Hect_E3_ubiquitin_ligase"/>
</dbReference>
<keyword evidence="9" id="KW-1185">Reference proteome</keyword>
<dbReference type="Gene3D" id="3.30.2410.10">
    <property type="entry name" value="Hect, E3 ligase catalytic domain"/>
    <property type="match status" value="1"/>
</dbReference>
<evidence type="ECO:0000313" key="9">
    <source>
        <dbReference type="Proteomes" id="UP000230423"/>
    </source>
</evidence>
<evidence type="ECO:0000256" key="2">
    <source>
        <dbReference type="ARBA" id="ARBA00004906"/>
    </source>
</evidence>
<dbReference type="EC" id="2.3.2.26" evidence="3"/>
<accession>A0A2G9TXN5</accession>
<dbReference type="InterPro" id="IPR000569">
    <property type="entry name" value="HECT_dom"/>
</dbReference>
<dbReference type="EMBL" id="KZ351733">
    <property type="protein sequence ID" value="PIO62734.1"/>
    <property type="molecule type" value="Genomic_DNA"/>
</dbReference>
<dbReference type="GO" id="GO:0019871">
    <property type="term" value="F:sodium channel inhibitor activity"/>
    <property type="evidence" value="ECO:0007669"/>
    <property type="project" value="TreeGrafter"/>
</dbReference>
<gene>
    <name evidence="8" type="ORF">TELCIR_15696</name>
</gene>
<sequence>MLPRAHTCFNRLDLPPYQTFSELKQKLCTAIENSEIFSGVD</sequence>
<dbReference type="GO" id="GO:0048814">
    <property type="term" value="P:regulation of dendrite morphogenesis"/>
    <property type="evidence" value="ECO:0007669"/>
    <property type="project" value="TreeGrafter"/>
</dbReference>
<protein>
    <recommendedName>
        <fullName evidence="3">HECT-type E3 ubiquitin transferase</fullName>
        <ecNumber evidence="3">2.3.2.26</ecNumber>
    </recommendedName>
</protein>
<dbReference type="PROSITE" id="PS50237">
    <property type="entry name" value="HECT"/>
    <property type="match status" value="1"/>
</dbReference>
<evidence type="ECO:0000256" key="4">
    <source>
        <dbReference type="ARBA" id="ARBA00022679"/>
    </source>
</evidence>
<keyword evidence="5 6" id="KW-0833">Ubl conjugation pathway</keyword>